<dbReference type="GO" id="GO:0016747">
    <property type="term" value="F:acyltransferase activity, transferring groups other than amino-acyl groups"/>
    <property type="evidence" value="ECO:0007669"/>
    <property type="project" value="InterPro"/>
</dbReference>
<gene>
    <name evidence="4" type="ORF">ATF69_1992</name>
</gene>
<keyword evidence="4" id="KW-0687">Ribonucleoprotein</keyword>
<reference evidence="4 5" key="1">
    <citation type="journal article" date="2015" name="Stand. Genomic Sci.">
        <title>Genomic Encyclopedia of Bacterial and Archaeal Type Strains, Phase III: the genomes of soil and plant-associated and newly described type strains.</title>
        <authorList>
            <person name="Whitman W.B."/>
            <person name="Woyke T."/>
            <person name="Klenk H.P."/>
            <person name="Zhou Y."/>
            <person name="Lilburn T.G."/>
            <person name="Beck B.J."/>
            <person name="De Vos P."/>
            <person name="Vandamme P."/>
            <person name="Eisen J.A."/>
            <person name="Garrity G."/>
            <person name="Hugenholtz P."/>
            <person name="Kyrpides N.C."/>
        </authorList>
    </citation>
    <scope>NUCLEOTIDE SEQUENCE [LARGE SCALE GENOMIC DNA]</scope>
    <source>
        <strain evidence="4 5">DSM 64</strain>
    </source>
</reference>
<evidence type="ECO:0000256" key="1">
    <source>
        <dbReference type="ARBA" id="ARBA00022679"/>
    </source>
</evidence>
<dbReference type="PANTHER" id="PTHR43877">
    <property type="entry name" value="AMINOALKYLPHOSPHONATE N-ACETYLTRANSFERASE-RELATED-RELATED"/>
    <property type="match status" value="1"/>
</dbReference>
<evidence type="ECO:0000313" key="5">
    <source>
        <dbReference type="Proteomes" id="UP000321485"/>
    </source>
</evidence>
<protein>
    <submittedName>
        <fullName evidence="4">Ribosomal protein S18 acetylase RimI-like enzyme</fullName>
    </submittedName>
</protein>
<dbReference type="InterPro" id="IPR050832">
    <property type="entry name" value="Bact_Acetyltransf"/>
</dbReference>
<organism evidence="4 5">
    <name type="scientific">Acidovorax delafieldii</name>
    <name type="common">Pseudomonas delafieldii</name>
    <dbReference type="NCBI Taxonomy" id="47920"/>
    <lineage>
        <taxon>Bacteria</taxon>
        <taxon>Pseudomonadati</taxon>
        <taxon>Pseudomonadota</taxon>
        <taxon>Betaproteobacteria</taxon>
        <taxon>Burkholderiales</taxon>
        <taxon>Comamonadaceae</taxon>
        <taxon>Acidovorax</taxon>
    </lineage>
</organism>
<feature type="domain" description="N-acetyltransferase" evidence="3">
    <location>
        <begin position="7"/>
        <end position="171"/>
    </location>
</feature>
<keyword evidence="1" id="KW-0808">Transferase</keyword>
<keyword evidence="2" id="KW-0012">Acyltransferase</keyword>
<dbReference type="AlphaFoldDB" id="A0A561XPL4"/>
<evidence type="ECO:0000313" key="4">
    <source>
        <dbReference type="EMBL" id="TWG38054.1"/>
    </source>
</evidence>
<dbReference type="InterPro" id="IPR016181">
    <property type="entry name" value="Acyl_CoA_acyltransferase"/>
</dbReference>
<dbReference type="Pfam" id="PF00583">
    <property type="entry name" value="Acetyltransf_1"/>
    <property type="match status" value="1"/>
</dbReference>
<dbReference type="RefSeq" id="WP_146870814.1">
    <property type="nucleotide sequence ID" value="NZ_VJWE01000012.1"/>
</dbReference>
<dbReference type="GeneID" id="51111059"/>
<dbReference type="GO" id="GO:0005840">
    <property type="term" value="C:ribosome"/>
    <property type="evidence" value="ECO:0007669"/>
    <property type="project" value="UniProtKB-KW"/>
</dbReference>
<proteinExistence type="predicted"/>
<dbReference type="Proteomes" id="UP000321485">
    <property type="component" value="Unassembled WGS sequence"/>
</dbReference>
<dbReference type="InterPro" id="IPR000182">
    <property type="entry name" value="GNAT_dom"/>
</dbReference>
<accession>A0A561XPL4</accession>
<sequence>MTLSDSLLIRPVTADDDLARLTTLIHCAYAPHALRGLRFWGTRQSVEDTAKRFASGTGLVMLDGEDYVGTVTLRPPQPESSVPLYRDPSVWSLCQFCITPDAKGRGYGTQLHAYALDYARRAGARVMALDTAQPATALIAMYESWGYRVVGECDWRPLTNYTSVLMARDLGAADGGMGNTG</sequence>
<evidence type="ECO:0000256" key="2">
    <source>
        <dbReference type="ARBA" id="ARBA00023315"/>
    </source>
</evidence>
<dbReference type="CDD" id="cd04301">
    <property type="entry name" value="NAT_SF"/>
    <property type="match status" value="1"/>
</dbReference>
<dbReference type="EMBL" id="VJWE01000012">
    <property type="protein sequence ID" value="TWG38054.1"/>
    <property type="molecule type" value="Genomic_DNA"/>
</dbReference>
<comment type="caution">
    <text evidence="4">The sequence shown here is derived from an EMBL/GenBank/DDBJ whole genome shotgun (WGS) entry which is preliminary data.</text>
</comment>
<dbReference type="PANTHER" id="PTHR43877:SF2">
    <property type="entry name" value="AMINOALKYLPHOSPHONATE N-ACETYLTRANSFERASE-RELATED"/>
    <property type="match status" value="1"/>
</dbReference>
<dbReference type="SUPFAM" id="SSF55729">
    <property type="entry name" value="Acyl-CoA N-acyltransferases (Nat)"/>
    <property type="match status" value="1"/>
</dbReference>
<name>A0A561XPL4_ACIDE</name>
<dbReference type="PROSITE" id="PS51186">
    <property type="entry name" value="GNAT"/>
    <property type="match status" value="1"/>
</dbReference>
<evidence type="ECO:0000259" key="3">
    <source>
        <dbReference type="PROSITE" id="PS51186"/>
    </source>
</evidence>
<dbReference type="Gene3D" id="3.40.630.30">
    <property type="match status" value="1"/>
</dbReference>
<keyword evidence="4" id="KW-0689">Ribosomal protein</keyword>